<dbReference type="AlphaFoldDB" id="A0A6J7S708"/>
<gene>
    <name evidence="1" type="ORF">UFOPK4134_01660</name>
</gene>
<evidence type="ECO:0000313" key="1">
    <source>
        <dbReference type="EMBL" id="CAB5036751.1"/>
    </source>
</evidence>
<proteinExistence type="predicted"/>
<dbReference type="EMBL" id="CAFBPS010000180">
    <property type="protein sequence ID" value="CAB5036751.1"/>
    <property type="molecule type" value="Genomic_DNA"/>
</dbReference>
<accession>A0A6J7S708</accession>
<name>A0A6J7S708_9ZZZZ</name>
<reference evidence="1" key="1">
    <citation type="submission" date="2020-05" db="EMBL/GenBank/DDBJ databases">
        <authorList>
            <person name="Chiriac C."/>
            <person name="Salcher M."/>
            <person name="Ghai R."/>
            <person name="Kavagutti S V."/>
        </authorList>
    </citation>
    <scope>NUCLEOTIDE SEQUENCE</scope>
</reference>
<organism evidence="1">
    <name type="scientific">freshwater metagenome</name>
    <dbReference type="NCBI Taxonomy" id="449393"/>
    <lineage>
        <taxon>unclassified sequences</taxon>
        <taxon>metagenomes</taxon>
        <taxon>ecological metagenomes</taxon>
    </lineage>
</organism>
<protein>
    <submittedName>
        <fullName evidence="1">Unannotated protein</fullName>
    </submittedName>
</protein>
<sequence>MTDWNPLDPDLENVYYDLSSWSTDHQGEMSAALAQADVPHAWVESELVVPAEYEDRVDVLFDRLEKELGIGALAVTGGVDDEDDVTEYELDEYNVAERRDLTEMLIAAKVTHRWQEATLIVPTAAEEIVDGLLDELDGGEVAFDDVDVD</sequence>